<gene>
    <name evidence="4" type="ORF">ODALV1_LOCUS22560</name>
</gene>
<dbReference type="EC" id="3.4.24.-" evidence="2"/>
<comment type="caution">
    <text evidence="1">Lacks conserved residue(s) required for the propagation of feature annotation.</text>
</comment>
<organism evidence="4 5">
    <name type="scientific">Orchesella dallaii</name>
    <dbReference type="NCBI Taxonomy" id="48710"/>
    <lineage>
        <taxon>Eukaryota</taxon>
        <taxon>Metazoa</taxon>
        <taxon>Ecdysozoa</taxon>
        <taxon>Arthropoda</taxon>
        <taxon>Hexapoda</taxon>
        <taxon>Collembola</taxon>
        <taxon>Entomobryomorpha</taxon>
        <taxon>Entomobryoidea</taxon>
        <taxon>Orchesellidae</taxon>
        <taxon>Orchesellinae</taxon>
        <taxon>Orchesella</taxon>
    </lineage>
</organism>
<evidence type="ECO:0000259" key="3">
    <source>
        <dbReference type="PROSITE" id="PS51864"/>
    </source>
</evidence>
<dbReference type="InterPro" id="IPR006616">
    <property type="entry name" value="DM9_repeat"/>
</dbReference>
<reference evidence="4 5" key="1">
    <citation type="submission" date="2024-08" db="EMBL/GenBank/DDBJ databases">
        <authorList>
            <person name="Cucini C."/>
            <person name="Frati F."/>
        </authorList>
    </citation>
    <scope>NUCLEOTIDE SEQUENCE [LARGE SCALE GENOMIC DNA]</scope>
</reference>
<dbReference type="PANTHER" id="PTHR10127:SF850">
    <property type="entry name" value="METALLOENDOPEPTIDASE"/>
    <property type="match status" value="1"/>
</dbReference>
<feature type="chain" id="PRO_5044961984" description="Metalloendopeptidase" evidence="2">
    <location>
        <begin position="27"/>
        <end position="400"/>
    </location>
</feature>
<dbReference type="Pfam" id="PF01400">
    <property type="entry name" value="Astacin"/>
    <property type="match status" value="1"/>
</dbReference>
<dbReference type="Pfam" id="PF11901">
    <property type="entry name" value="DM9"/>
    <property type="match status" value="1"/>
</dbReference>
<name>A0ABP1RID0_9HEXA</name>
<evidence type="ECO:0000256" key="2">
    <source>
        <dbReference type="RuleBase" id="RU361183"/>
    </source>
</evidence>
<dbReference type="Gene3D" id="3.40.390.10">
    <property type="entry name" value="Collagenase (Catalytic Domain)"/>
    <property type="match status" value="1"/>
</dbReference>
<accession>A0ABP1RID0</accession>
<feature type="binding site" evidence="1">
    <location>
        <position position="145"/>
    </location>
    <ligand>
        <name>Zn(2+)</name>
        <dbReference type="ChEBI" id="CHEBI:29105"/>
        <note>catalytic</note>
    </ligand>
</feature>
<evidence type="ECO:0000313" key="5">
    <source>
        <dbReference type="Proteomes" id="UP001642540"/>
    </source>
</evidence>
<dbReference type="Proteomes" id="UP001642540">
    <property type="component" value="Unassembled WGS sequence"/>
</dbReference>
<keyword evidence="1 2" id="KW-0862">Zinc</keyword>
<protein>
    <recommendedName>
        <fullName evidence="2">Metalloendopeptidase</fullName>
        <ecNumber evidence="2">3.4.24.-</ecNumber>
    </recommendedName>
</protein>
<keyword evidence="5" id="KW-1185">Reference proteome</keyword>
<feature type="domain" description="Peptidase M12A" evidence="3">
    <location>
        <begin position="42"/>
        <end position="234"/>
    </location>
</feature>
<comment type="caution">
    <text evidence="4">The sequence shown here is derived from an EMBL/GenBank/DDBJ whole genome shotgun (WGS) entry which is preliminary data.</text>
</comment>
<dbReference type="InterPro" id="IPR006026">
    <property type="entry name" value="Peptidase_Metallo"/>
</dbReference>
<dbReference type="InterPro" id="IPR001506">
    <property type="entry name" value="Peptidase_M12A"/>
</dbReference>
<feature type="binding site" evidence="1">
    <location>
        <position position="141"/>
    </location>
    <ligand>
        <name>Zn(2+)</name>
        <dbReference type="ChEBI" id="CHEBI:29105"/>
        <note>catalytic</note>
    </ligand>
</feature>
<keyword evidence="1 2" id="KW-0482">Metalloprotease</keyword>
<keyword evidence="1 2" id="KW-0645">Protease</keyword>
<comment type="cofactor">
    <cofactor evidence="1 2">
        <name>Zn(2+)</name>
        <dbReference type="ChEBI" id="CHEBI:29105"/>
    </cofactor>
    <text evidence="1 2">Binds 1 zinc ion per subunit.</text>
</comment>
<dbReference type="InterPro" id="IPR024079">
    <property type="entry name" value="MetalloPept_cat_dom_sf"/>
</dbReference>
<feature type="signal peptide" evidence="2">
    <location>
        <begin position="1"/>
        <end position="26"/>
    </location>
</feature>
<dbReference type="PRINTS" id="PR00480">
    <property type="entry name" value="ASTACIN"/>
</dbReference>
<evidence type="ECO:0000313" key="4">
    <source>
        <dbReference type="EMBL" id="CAL8128795.1"/>
    </source>
</evidence>
<keyword evidence="2" id="KW-0732">Signal</keyword>
<keyword evidence="1 2" id="KW-0479">Metal-binding</keyword>
<proteinExistence type="predicted"/>
<feature type="binding site" evidence="1">
    <location>
        <position position="151"/>
    </location>
    <ligand>
        <name>Zn(2+)</name>
        <dbReference type="ChEBI" id="CHEBI:29105"/>
        <note>catalytic</note>
    </ligand>
</feature>
<keyword evidence="1 2" id="KW-0378">Hydrolase</keyword>
<feature type="active site" evidence="1">
    <location>
        <position position="142"/>
    </location>
</feature>
<dbReference type="SMART" id="SM00235">
    <property type="entry name" value="ZnMc"/>
    <property type="match status" value="1"/>
</dbReference>
<dbReference type="EMBL" id="CAXLJM020000075">
    <property type="protein sequence ID" value="CAL8128795.1"/>
    <property type="molecule type" value="Genomic_DNA"/>
</dbReference>
<sequence>MFSGTFLSDLFPISALLISILSLGNGYNFSCVIEPSDPQDANSTQRNIYPGNLWPNGVVTYRLHDSIRENCDHDIEKAYLAMQEISSKTCIKFKAWEAGDKNFVDLMVDHKECGLAHVCMIGGRQWVKFGGKCRTLETMVHELMHTLCFRHEHWRPDRNKYLNFMGCHQEPEILEENKKYPLGIYDYGSQVHYKCIPCHGGSPTMPGVTKCGSQVTSGLSIIDADKINALYNCQGCNRHRWRLIKHPNEDVPNMYSFGHKNNVGYISPCRALINGEISVGFYYSTNKTCSFSFGDAAVYEFTHNFEVLTFPGGISQPGATYKWVDREEVESAKIIKAALPAGREGEIGNSQTMYIAYVSVDKYQSIGKVAVRNGELQKAVFVFEREVYHAPTRYYVLTCE</sequence>
<dbReference type="PANTHER" id="PTHR10127">
    <property type="entry name" value="DISCOIDIN, CUB, EGF, LAMININ , AND ZINC METALLOPROTEASE DOMAIN CONTAINING"/>
    <property type="match status" value="1"/>
</dbReference>
<dbReference type="PROSITE" id="PS51864">
    <property type="entry name" value="ASTACIN"/>
    <property type="match status" value="1"/>
</dbReference>
<dbReference type="SUPFAM" id="SSF55486">
    <property type="entry name" value="Metalloproteases ('zincins'), catalytic domain"/>
    <property type="match status" value="1"/>
</dbReference>
<evidence type="ECO:0000256" key="1">
    <source>
        <dbReference type="PROSITE-ProRule" id="PRU01211"/>
    </source>
</evidence>